<evidence type="ECO:0000313" key="1">
    <source>
        <dbReference type="EMBL" id="KAJ8498970.1"/>
    </source>
</evidence>
<accession>A0AAV8PRP1</accession>
<proteinExistence type="predicted"/>
<dbReference type="PANTHER" id="PTHR38926">
    <property type="entry name" value="F-BOX DOMAIN CONTAINING PROTEIN, EXPRESSED"/>
    <property type="match status" value="1"/>
</dbReference>
<comment type="caution">
    <text evidence="1">The sequence shown here is derived from an EMBL/GenBank/DDBJ whole genome shotgun (WGS) entry which is preliminary data.</text>
</comment>
<protein>
    <recommendedName>
        <fullName evidence="3">FBD domain-containing protein</fullName>
    </recommendedName>
</protein>
<dbReference type="AlphaFoldDB" id="A0AAV8PRP1"/>
<name>A0AAV8PRP1_ENSVE</name>
<organism evidence="1 2">
    <name type="scientific">Ensete ventricosum</name>
    <name type="common">Abyssinian banana</name>
    <name type="synonym">Musa ensete</name>
    <dbReference type="NCBI Taxonomy" id="4639"/>
    <lineage>
        <taxon>Eukaryota</taxon>
        <taxon>Viridiplantae</taxon>
        <taxon>Streptophyta</taxon>
        <taxon>Embryophyta</taxon>
        <taxon>Tracheophyta</taxon>
        <taxon>Spermatophyta</taxon>
        <taxon>Magnoliopsida</taxon>
        <taxon>Liliopsida</taxon>
        <taxon>Zingiberales</taxon>
        <taxon>Musaceae</taxon>
        <taxon>Ensete</taxon>
    </lineage>
</organism>
<dbReference type="SUPFAM" id="SSF52047">
    <property type="entry name" value="RNI-like"/>
    <property type="match status" value="1"/>
</dbReference>
<gene>
    <name evidence="1" type="ORF">OPV22_009522</name>
</gene>
<dbReference type="Gene3D" id="3.80.10.10">
    <property type="entry name" value="Ribonuclease Inhibitor"/>
    <property type="match status" value="1"/>
</dbReference>
<evidence type="ECO:0008006" key="3">
    <source>
        <dbReference type="Google" id="ProtNLM"/>
    </source>
</evidence>
<dbReference type="Proteomes" id="UP001222027">
    <property type="component" value="Unassembled WGS sequence"/>
</dbReference>
<dbReference type="EMBL" id="JAQQAF010000003">
    <property type="protein sequence ID" value="KAJ8498970.1"/>
    <property type="molecule type" value="Genomic_DNA"/>
</dbReference>
<keyword evidence="2" id="KW-1185">Reference proteome</keyword>
<reference evidence="1 2" key="1">
    <citation type="submission" date="2022-12" db="EMBL/GenBank/DDBJ databases">
        <title>Chromosome-scale assembly of the Ensete ventricosum genome.</title>
        <authorList>
            <person name="Dussert Y."/>
            <person name="Stocks J."/>
            <person name="Wendawek A."/>
            <person name="Woldeyes F."/>
            <person name="Nichols R.A."/>
            <person name="Borrell J.S."/>
        </authorList>
    </citation>
    <scope>NUCLEOTIDE SEQUENCE [LARGE SCALE GENOMIC DNA]</scope>
    <source>
        <strain evidence="2">cv. Maze</strain>
        <tissue evidence="1">Seeds</tissue>
    </source>
</reference>
<dbReference type="PANTHER" id="PTHR38926:SF13">
    <property type="entry name" value="F-BOX DOMAIN CONTAINING PROTEIN, EXPRESSED"/>
    <property type="match status" value="1"/>
</dbReference>
<evidence type="ECO:0000313" key="2">
    <source>
        <dbReference type="Proteomes" id="UP001222027"/>
    </source>
</evidence>
<sequence length="261" mass="30067">MVSLDSSLWRMIDLQILWSDLIRVDTELRFSQALRTMVAYGQGNITCIVFHPSLPTKDEHLRIIWQGCPHLKRLVMPCWDSISETAMSDAINNWRELESMTMPSLTSSFRTMLTADGFCERLSQLKIVGVVHDGFLSSPFGIYPFELKVLSLRCCLVPLGGLLVVMDRYLHLEVLNLSHVLVSLDEHMEPMPVMKLFGNAVGMSILERAFRLRSFFYCDDYETCSECKRMMDGHTWQTDGWWRLDEVASLNLDDDHNYISS</sequence>
<dbReference type="InterPro" id="IPR032675">
    <property type="entry name" value="LRR_dom_sf"/>
</dbReference>